<evidence type="ECO:0000313" key="2">
    <source>
        <dbReference type="Proteomes" id="UP001237780"/>
    </source>
</evidence>
<dbReference type="SUPFAM" id="SSF54427">
    <property type="entry name" value="NTF2-like"/>
    <property type="match status" value="1"/>
</dbReference>
<proteinExistence type="predicted"/>
<dbReference type="Proteomes" id="UP001237780">
    <property type="component" value="Unassembled WGS sequence"/>
</dbReference>
<reference evidence="1 2" key="1">
    <citation type="submission" date="2023-07" db="EMBL/GenBank/DDBJ databases">
        <title>Comparative genomics of wheat-associated soil bacteria to identify genetic determinants of phenazine resistance.</title>
        <authorList>
            <person name="Mouncey N."/>
        </authorList>
    </citation>
    <scope>NUCLEOTIDE SEQUENCE [LARGE SCALE GENOMIC DNA]</scope>
    <source>
        <strain evidence="1 2">W4I11</strain>
    </source>
</reference>
<accession>A0ABU0S457</accession>
<name>A0ABU0S457_9HYPH</name>
<dbReference type="EMBL" id="JAUSZT010000002">
    <property type="protein sequence ID" value="MDQ0995411.1"/>
    <property type="molecule type" value="Genomic_DNA"/>
</dbReference>
<organism evidence="1 2">
    <name type="scientific">Phyllobacterium ifriqiyense</name>
    <dbReference type="NCBI Taxonomy" id="314238"/>
    <lineage>
        <taxon>Bacteria</taxon>
        <taxon>Pseudomonadati</taxon>
        <taxon>Pseudomonadota</taxon>
        <taxon>Alphaproteobacteria</taxon>
        <taxon>Hyphomicrobiales</taxon>
        <taxon>Phyllobacteriaceae</taxon>
        <taxon>Phyllobacterium</taxon>
    </lineage>
</organism>
<dbReference type="Gene3D" id="3.10.450.50">
    <property type="match status" value="1"/>
</dbReference>
<evidence type="ECO:0000313" key="1">
    <source>
        <dbReference type="EMBL" id="MDQ0995411.1"/>
    </source>
</evidence>
<gene>
    <name evidence="1" type="ORF">QFZ34_000588</name>
</gene>
<keyword evidence="2" id="KW-1185">Reference proteome</keyword>
<evidence type="ECO:0008006" key="3">
    <source>
        <dbReference type="Google" id="ProtNLM"/>
    </source>
</evidence>
<comment type="caution">
    <text evidence="1">The sequence shown here is derived from an EMBL/GenBank/DDBJ whole genome shotgun (WGS) entry which is preliminary data.</text>
</comment>
<dbReference type="RefSeq" id="WP_307276630.1">
    <property type="nucleotide sequence ID" value="NZ_JAUSZT010000002.1"/>
</dbReference>
<sequence>METKDKLFRIEEGFWLSGKDHFLAHVDEKAILAFPQAGEMHGIHPREDVAETATLTNRWRNLKMTSRYLLMPADDVAIVSYRADVSRNDGEPYSALVSSAYIRRSTGWKLTFHQHSPV</sequence>
<dbReference type="InterPro" id="IPR032710">
    <property type="entry name" value="NTF2-like_dom_sf"/>
</dbReference>
<protein>
    <recommendedName>
        <fullName evidence="3">DUF4440 domain-containing protein</fullName>
    </recommendedName>
</protein>